<keyword evidence="6" id="KW-0159">Chromosome partition</keyword>
<evidence type="ECO:0000256" key="7">
    <source>
        <dbReference type="ARBA" id="ARBA00022908"/>
    </source>
</evidence>
<dbReference type="EMBL" id="UINC01000714">
    <property type="protein sequence ID" value="SUZ60016.1"/>
    <property type="molecule type" value="Genomic_DNA"/>
</dbReference>
<dbReference type="Pfam" id="PF00589">
    <property type="entry name" value="Phage_integrase"/>
    <property type="match status" value="1"/>
</dbReference>
<dbReference type="InterPro" id="IPR002104">
    <property type="entry name" value="Integrase_catalytic"/>
</dbReference>
<dbReference type="GO" id="GO:0051301">
    <property type="term" value="P:cell division"/>
    <property type="evidence" value="ECO:0007669"/>
    <property type="project" value="UniProtKB-KW"/>
</dbReference>
<sequence>MTHSTSKSTSNHSDIDIFIDAIWMEGGLAKNTLSAYRSDLLTLEQWAKNKKLSLKKISRADLLDFISERAKSGSSSRSSARQLSTYRRFYNYLAQQEIIVHNPTLKISMPKIGRPLPKIISEEDVVKLIKAPIAKKPLGCRDRTMLELLYATGLRVSELVQLKQTQINLNQGFVRVVGKGNKERLVPFGDFAERWLKRYLKGPIHEILGERRTDYLFPTNTSECISRQAFWQLIKKYAKKSGLTSDLSPHTLRHAFATHLINHDADLRVVQMLLGHSDLSTTQIYTHIAQQRLKDLHEKHHPRG</sequence>
<dbReference type="PANTHER" id="PTHR30349">
    <property type="entry name" value="PHAGE INTEGRASE-RELATED"/>
    <property type="match status" value="1"/>
</dbReference>
<keyword evidence="5" id="KW-0132">Cell division</keyword>
<evidence type="ECO:0000256" key="8">
    <source>
        <dbReference type="ARBA" id="ARBA00023125"/>
    </source>
</evidence>
<proteinExistence type="inferred from homology"/>
<dbReference type="InterPro" id="IPR023009">
    <property type="entry name" value="Tyrosine_recombinase_XerC/XerD"/>
</dbReference>
<dbReference type="NCBIfam" id="NF040815">
    <property type="entry name" value="recomb_XerA_Arch"/>
    <property type="match status" value="1"/>
</dbReference>
<gene>
    <name evidence="13" type="ORF">METZ01_LOCUS12870</name>
</gene>
<keyword evidence="8" id="KW-0238">DNA-binding</keyword>
<dbReference type="NCBIfam" id="TIGR02225">
    <property type="entry name" value="recomb_XerD"/>
    <property type="match status" value="1"/>
</dbReference>
<dbReference type="SUPFAM" id="SSF56349">
    <property type="entry name" value="DNA breaking-rejoining enzymes"/>
    <property type="match status" value="1"/>
</dbReference>
<organism evidence="13">
    <name type="scientific">marine metagenome</name>
    <dbReference type="NCBI Taxonomy" id="408172"/>
    <lineage>
        <taxon>unclassified sequences</taxon>
        <taxon>metagenomes</taxon>
        <taxon>ecological metagenomes</taxon>
    </lineage>
</organism>
<dbReference type="InterPro" id="IPR011010">
    <property type="entry name" value="DNA_brk_join_enz"/>
</dbReference>
<dbReference type="GO" id="GO:0006310">
    <property type="term" value="P:DNA recombination"/>
    <property type="evidence" value="ECO:0007669"/>
    <property type="project" value="UniProtKB-KW"/>
</dbReference>
<evidence type="ECO:0000259" key="11">
    <source>
        <dbReference type="PROSITE" id="PS51898"/>
    </source>
</evidence>
<protein>
    <recommendedName>
        <fullName evidence="3">Tyrosine recombinase XerD</fullName>
    </recommendedName>
</protein>
<evidence type="ECO:0000259" key="12">
    <source>
        <dbReference type="PROSITE" id="PS51900"/>
    </source>
</evidence>
<dbReference type="InterPro" id="IPR050090">
    <property type="entry name" value="Tyrosine_recombinase_XerCD"/>
</dbReference>
<dbReference type="InterPro" id="IPR004107">
    <property type="entry name" value="Integrase_SAM-like_N"/>
</dbReference>
<dbReference type="Pfam" id="PF02899">
    <property type="entry name" value="Phage_int_SAM_1"/>
    <property type="match status" value="1"/>
</dbReference>
<keyword evidence="7" id="KW-0229">DNA integration</keyword>
<name>A0A381NZD8_9ZZZZ</name>
<dbReference type="Gene3D" id="1.10.443.10">
    <property type="entry name" value="Intergrase catalytic core"/>
    <property type="match status" value="1"/>
</dbReference>
<feature type="domain" description="Tyr recombinase" evidence="11">
    <location>
        <begin position="115"/>
        <end position="298"/>
    </location>
</feature>
<evidence type="ECO:0000256" key="9">
    <source>
        <dbReference type="ARBA" id="ARBA00023172"/>
    </source>
</evidence>
<dbReference type="GO" id="GO:0009009">
    <property type="term" value="F:site-specific recombinase activity"/>
    <property type="evidence" value="ECO:0007669"/>
    <property type="project" value="InterPro"/>
</dbReference>
<reference evidence="13" key="1">
    <citation type="submission" date="2018-05" db="EMBL/GenBank/DDBJ databases">
        <authorList>
            <person name="Lanie J.A."/>
            <person name="Ng W.-L."/>
            <person name="Kazmierczak K.M."/>
            <person name="Andrzejewski T.M."/>
            <person name="Davidsen T.M."/>
            <person name="Wayne K.J."/>
            <person name="Tettelin H."/>
            <person name="Glass J.I."/>
            <person name="Rusch D."/>
            <person name="Podicherti R."/>
            <person name="Tsui H.-C.T."/>
            <person name="Winkler M.E."/>
        </authorList>
    </citation>
    <scope>NUCLEOTIDE SEQUENCE</scope>
</reference>
<evidence type="ECO:0000256" key="3">
    <source>
        <dbReference type="ARBA" id="ARBA00015810"/>
    </source>
</evidence>
<keyword evidence="4" id="KW-0963">Cytoplasm</keyword>
<comment type="subcellular location">
    <subcellularLocation>
        <location evidence="1">Cytoplasm</location>
    </subcellularLocation>
</comment>
<evidence type="ECO:0000256" key="4">
    <source>
        <dbReference type="ARBA" id="ARBA00022490"/>
    </source>
</evidence>
<evidence type="ECO:0000256" key="1">
    <source>
        <dbReference type="ARBA" id="ARBA00004496"/>
    </source>
</evidence>
<evidence type="ECO:0000313" key="13">
    <source>
        <dbReference type="EMBL" id="SUZ60016.1"/>
    </source>
</evidence>
<dbReference type="GO" id="GO:0005737">
    <property type="term" value="C:cytoplasm"/>
    <property type="evidence" value="ECO:0007669"/>
    <property type="project" value="UniProtKB-SubCell"/>
</dbReference>
<comment type="similarity">
    <text evidence="2">Belongs to the 'phage' integrase family. XerD subfamily.</text>
</comment>
<dbReference type="InterPro" id="IPR013762">
    <property type="entry name" value="Integrase-like_cat_sf"/>
</dbReference>
<dbReference type="PANTHER" id="PTHR30349:SF90">
    <property type="entry name" value="TYROSINE RECOMBINASE XERD"/>
    <property type="match status" value="1"/>
</dbReference>
<dbReference type="InterPro" id="IPR011932">
    <property type="entry name" value="Recomb_XerD"/>
</dbReference>
<evidence type="ECO:0000256" key="5">
    <source>
        <dbReference type="ARBA" id="ARBA00022618"/>
    </source>
</evidence>
<dbReference type="PROSITE" id="PS51900">
    <property type="entry name" value="CB"/>
    <property type="match status" value="1"/>
</dbReference>
<dbReference type="HAMAP" id="MF_01807">
    <property type="entry name" value="Recomb_XerD"/>
    <property type="match status" value="1"/>
</dbReference>
<dbReference type="InterPro" id="IPR044068">
    <property type="entry name" value="CB"/>
</dbReference>
<dbReference type="Gene3D" id="1.10.150.130">
    <property type="match status" value="1"/>
</dbReference>
<keyword evidence="9" id="KW-0233">DNA recombination</keyword>
<dbReference type="CDD" id="cd00798">
    <property type="entry name" value="INT_XerDC_C"/>
    <property type="match status" value="1"/>
</dbReference>
<dbReference type="PROSITE" id="PS51898">
    <property type="entry name" value="TYR_RECOMBINASE"/>
    <property type="match status" value="1"/>
</dbReference>
<evidence type="ECO:0000256" key="6">
    <source>
        <dbReference type="ARBA" id="ARBA00022829"/>
    </source>
</evidence>
<keyword evidence="10" id="KW-0131">Cell cycle</keyword>
<dbReference type="GO" id="GO:0003677">
    <property type="term" value="F:DNA binding"/>
    <property type="evidence" value="ECO:0007669"/>
    <property type="project" value="UniProtKB-KW"/>
</dbReference>
<dbReference type="InterPro" id="IPR010998">
    <property type="entry name" value="Integrase_recombinase_N"/>
</dbReference>
<dbReference type="AlphaFoldDB" id="A0A381NZD8"/>
<feature type="domain" description="Core-binding (CB)" evidence="12">
    <location>
        <begin position="9"/>
        <end position="94"/>
    </location>
</feature>
<dbReference type="NCBIfam" id="NF001399">
    <property type="entry name" value="PRK00283.1"/>
    <property type="match status" value="1"/>
</dbReference>
<dbReference type="GO" id="GO:0007059">
    <property type="term" value="P:chromosome segregation"/>
    <property type="evidence" value="ECO:0007669"/>
    <property type="project" value="UniProtKB-KW"/>
</dbReference>
<accession>A0A381NZD8</accession>
<dbReference type="HAMAP" id="MF_01808">
    <property type="entry name" value="Recomb_XerC_XerD"/>
    <property type="match status" value="1"/>
</dbReference>
<evidence type="ECO:0000256" key="2">
    <source>
        <dbReference type="ARBA" id="ARBA00010450"/>
    </source>
</evidence>
<evidence type="ECO:0000256" key="10">
    <source>
        <dbReference type="ARBA" id="ARBA00023306"/>
    </source>
</evidence>